<accession>A0A193GHH0</accession>
<proteinExistence type="predicted"/>
<dbReference type="AlphaFoldDB" id="A0A193GHH0"/>
<dbReference type="KEGG" id="bfz:BAU07_18715"/>
<name>A0A193GHH0_9BORD</name>
<evidence type="ECO:0000313" key="1">
    <source>
        <dbReference type="EMBL" id="ANN78881.1"/>
    </source>
</evidence>
<dbReference type="RefSeq" id="WP_066660766.1">
    <property type="nucleotide sequence ID" value="NZ_CBCSCL010000012.1"/>
</dbReference>
<dbReference type="OrthoDB" id="8636587at2"/>
<evidence type="ECO:0000313" key="2">
    <source>
        <dbReference type="Proteomes" id="UP000091926"/>
    </source>
</evidence>
<dbReference type="EMBL" id="CP016172">
    <property type="protein sequence ID" value="ANN78881.1"/>
    <property type="molecule type" value="Genomic_DNA"/>
</dbReference>
<protein>
    <submittedName>
        <fullName evidence="1">Uncharacterized protein</fullName>
    </submittedName>
</protein>
<keyword evidence="2" id="KW-1185">Reference proteome</keyword>
<gene>
    <name evidence="1" type="ORF">BAU07_18715</name>
</gene>
<reference evidence="1 2" key="1">
    <citation type="submission" date="2016-06" db="EMBL/GenBank/DDBJ databases">
        <title>Complete genome sequences of Bordetella bronchialis and Bordetella flabilis.</title>
        <authorList>
            <person name="LiPuma J.J."/>
            <person name="Spilker T."/>
        </authorList>
    </citation>
    <scope>NUCLEOTIDE SEQUENCE [LARGE SCALE GENOMIC DNA]</scope>
    <source>
        <strain evidence="1 2">AU10664</strain>
    </source>
</reference>
<sequence>MAFKPPLPTETLTRIRARYEPSATRAPCSYQDTAVWADILALLHEIKRMRAMLLRAEQLRERFPQPNGALCEVWEEFLRNLADEPCVRERGMWKEALFEPMEKDKGKTKRPRR</sequence>
<dbReference type="Proteomes" id="UP000091926">
    <property type="component" value="Chromosome"/>
</dbReference>
<organism evidence="1 2">
    <name type="scientific">Bordetella flabilis</name>
    <dbReference type="NCBI Taxonomy" id="463014"/>
    <lineage>
        <taxon>Bacteria</taxon>
        <taxon>Pseudomonadati</taxon>
        <taxon>Pseudomonadota</taxon>
        <taxon>Betaproteobacteria</taxon>
        <taxon>Burkholderiales</taxon>
        <taxon>Alcaligenaceae</taxon>
        <taxon>Bordetella</taxon>
    </lineage>
</organism>